<dbReference type="EMBL" id="JADGJW010001639">
    <property type="protein sequence ID" value="KAJ3201991.1"/>
    <property type="molecule type" value="Genomic_DNA"/>
</dbReference>
<keyword evidence="2" id="KW-1185">Reference proteome</keyword>
<proteinExistence type="predicted"/>
<evidence type="ECO:0000313" key="1">
    <source>
        <dbReference type="EMBL" id="KAJ3201991.1"/>
    </source>
</evidence>
<dbReference type="Gene3D" id="2.130.10.10">
    <property type="entry name" value="YVTN repeat-like/Quinoprotein amine dehydrogenase"/>
    <property type="match status" value="1"/>
</dbReference>
<feature type="non-terminal residue" evidence="1">
    <location>
        <position position="1"/>
    </location>
</feature>
<evidence type="ECO:0008006" key="3">
    <source>
        <dbReference type="Google" id="ProtNLM"/>
    </source>
</evidence>
<dbReference type="InterPro" id="IPR011044">
    <property type="entry name" value="Quino_amine_DH_bsu"/>
</dbReference>
<organism evidence="1 2">
    <name type="scientific">Clydaea vesicula</name>
    <dbReference type="NCBI Taxonomy" id="447962"/>
    <lineage>
        <taxon>Eukaryota</taxon>
        <taxon>Fungi</taxon>
        <taxon>Fungi incertae sedis</taxon>
        <taxon>Chytridiomycota</taxon>
        <taxon>Chytridiomycota incertae sedis</taxon>
        <taxon>Chytridiomycetes</taxon>
        <taxon>Lobulomycetales</taxon>
        <taxon>Lobulomycetaceae</taxon>
        <taxon>Clydaea</taxon>
    </lineage>
</organism>
<sequence>LEELGTLLAVGEAINNNGAKAVYTQTNDPNGNSVIAHAVLSNGKIDINSIKTFNTEGNGGQGLDAEGNPQPIDPLFSQGAITRGGLMLFAVNAGSNTLSMFNINPNDPTSLTLAGKPQNTLGEFPVSVAFSEKLQTACVVNGGKLNGISCFKANKDTGLTPLDNQQRPLEINTLSTPPVGPLGTVSHILFSPDSSNLFVTVKGNPEDSTAPLGFLGSFPVVDGKVSSDPIRKSTPNGSVVLFGSAFSGDNTFIATDAGFGAITLDIDPATGSANASSTTKVDGQVATCWAAFNKNTQTTFITDIGQPSINEVNAQGDIINTLNLEGVTGMIDIAASNNNFVYSLAPTESSLVVSQSLNNGLQQEQVLKMNLDNGLTTFMGMVVFQ</sequence>
<gene>
    <name evidence="1" type="ORF">HK099_002027</name>
</gene>
<dbReference type="Proteomes" id="UP001211065">
    <property type="component" value="Unassembled WGS sequence"/>
</dbReference>
<protein>
    <recommendedName>
        <fullName evidence="3">3-carboxymuconate cyclase</fullName>
    </recommendedName>
</protein>
<dbReference type="AlphaFoldDB" id="A0AAD5TTM3"/>
<name>A0AAD5TTM3_9FUNG</name>
<dbReference type="InterPro" id="IPR015943">
    <property type="entry name" value="WD40/YVTN_repeat-like_dom_sf"/>
</dbReference>
<accession>A0AAD5TTM3</accession>
<reference evidence="1" key="1">
    <citation type="submission" date="2020-05" db="EMBL/GenBank/DDBJ databases">
        <title>Phylogenomic resolution of chytrid fungi.</title>
        <authorList>
            <person name="Stajich J.E."/>
            <person name="Amses K."/>
            <person name="Simmons R."/>
            <person name="Seto K."/>
            <person name="Myers J."/>
            <person name="Bonds A."/>
            <person name="Quandt C.A."/>
            <person name="Barry K."/>
            <person name="Liu P."/>
            <person name="Grigoriev I."/>
            <person name="Longcore J.E."/>
            <person name="James T.Y."/>
        </authorList>
    </citation>
    <scope>NUCLEOTIDE SEQUENCE</scope>
    <source>
        <strain evidence="1">JEL0476</strain>
    </source>
</reference>
<dbReference type="SUPFAM" id="SSF50969">
    <property type="entry name" value="YVTN repeat-like/Quinoprotein amine dehydrogenase"/>
    <property type="match status" value="1"/>
</dbReference>
<evidence type="ECO:0000313" key="2">
    <source>
        <dbReference type="Proteomes" id="UP001211065"/>
    </source>
</evidence>
<comment type="caution">
    <text evidence="1">The sequence shown here is derived from an EMBL/GenBank/DDBJ whole genome shotgun (WGS) entry which is preliminary data.</text>
</comment>